<evidence type="ECO:0000256" key="1">
    <source>
        <dbReference type="SAM" id="Coils"/>
    </source>
</evidence>
<dbReference type="Pfam" id="PF02108">
    <property type="entry name" value="FliH"/>
    <property type="match status" value="1"/>
</dbReference>
<evidence type="ECO:0000313" key="4">
    <source>
        <dbReference type="Proteomes" id="UP000224003"/>
    </source>
</evidence>
<protein>
    <recommendedName>
        <fullName evidence="2">Flagellar assembly protein FliH/Type III secretion system HrpE domain-containing protein</fullName>
    </recommendedName>
</protein>
<name>A0A9X6WIY1_BACTU</name>
<dbReference type="InterPro" id="IPR018035">
    <property type="entry name" value="Flagellar_FliH/T3SS_HrpE"/>
</dbReference>
<accession>A0A9X6WIY1</accession>
<organism evidence="3 4">
    <name type="scientific">Bacillus thuringiensis</name>
    <dbReference type="NCBI Taxonomy" id="1428"/>
    <lineage>
        <taxon>Bacteria</taxon>
        <taxon>Bacillati</taxon>
        <taxon>Bacillota</taxon>
        <taxon>Bacilli</taxon>
        <taxon>Bacillales</taxon>
        <taxon>Bacillaceae</taxon>
        <taxon>Bacillus</taxon>
        <taxon>Bacillus cereus group</taxon>
    </lineage>
</organism>
<keyword evidence="1" id="KW-0175">Coiled coil</keyword>
<dbReference type="AlphaFoldDB" id="A0A9X6WIY1"/>
<reference evidence="3 4" key="1">
    <citation type="submission" date="2017-09" db="EMBL/GenBank/DDBJ databases">
        <title>Large-scale bioinformatics analysis of Bacillus genomes uncovers conserved roles of natural products in bacterial physiology.</title>
        <authorList>
            <consortium name="Agbiome Team Llc"/>
            <person name="Bleich R.M."/>
            <person name="Grubbs K.J."/>
            <person name="Santa Maria K.C."/>
            <person name="Allen S.E."/>
            <person name="Farag S."/>
            <person name="Shank E.A."/>
            <person name="Bowers A."/>
        </authorList>
    </citation>
    <scope>NUCLEOTIDE SEQUENCE [LARGE SCALE GENOMIC DNA]</scope>
    <source>
        <strain evidence="3 4">AFS085496</strain>
    </source>
</reference>
<feature type="coiled-coil region" evidence="1">
    <location>
        <begin position="41"/>
        <end position="105"/>
    </location>
</feature>
<evidence type="ECO:0000313" key="3">
    <source>
        <dbReference type="EMBL" id="PFJ31021.1"/>
    </source>
</evidence>
<dbReference type="EMBL" id="NUVX01000070">
    <property type="protein sequence ID" value="PFJ31021.1"/>
    <property type="molecule type" value="Genomic_DNA"/>
</dbReference>
<gene>
    <name evidence="3" type="ORF">COJ15_30270</name>
</gene>
<feature type="domain" description="Flagellar assembly protein FliH/Type III secretion system HrpE" evidence="2">
    <location>
        <begin position="88"/>
        <end position="212"/>
    </location>
</feature>
<sequence length="230" mass="28179">MKMSSYKNGSGNRIPRDSVTLSNELYRIKIEDVIGEEFLTNEEKEERVKKSDLQLKEEELRDYEEKLKEHEQKLQMELEKFETEKMELLERFRKEEEKYERKKRQEYYDIREFMWENAMKLSEEIVGQKIRTEDFSMPEMFKGLIKKLPIAFEELTITVHPETLECIKKDNSKESWMLENINWKLDYKLEIGEFMVEEENEYYDYRFSSIFNKIKGDIRNLNQQIRREGE</sequence>
<comment type="caution">
    <text evidence="3">The sequence shown here is derived from an EMBL/GenBank/DDBJ whole genome shotgun (WGS) entry which is preliminary data.</text>
</comment>
<proteinExistence type="predicted"/>
<evidence type="ECO:0000259" key="2">
    <source>
        <dbReference type="Pfam" id="PF02108"/>
    </source>
</evidence>
<dbReference type="Proteomes" id="UP000224003">
    <property type="component" value="Unassembled WGS sequence"/>
</dbReference>